<name>A0ABY8D6E5_9HYPH</name>
<dbReference type="PROSITE" id="PS51186">
    <property type="entry name" value="GNAT"/>
    <property type="match status" value="1"/>
</dbReference>
<dbReference type="InterPro" id="IPR000182">
    <property type="entry name" value="GNAT_dom"/>
</dbReference>
<feature type="domain" description="N-acetyltransferase" evidence="1">
    <location>
        <begin position="6"/>
        <end position="173"/>
    </location>
</feature>
<dbReference type="RefSeq" id="WP_280658510.1">
    <property type="nucleotide sequence ID" value="NZ_CP120373.1"/>
</dbReference>
<evidence type="ECO:0000313" key="3">
    <source>
        <dbReference type="Proteomes" id="UP001229355"/>
    </source>
</evidence>
<dbReference type="CDD" id="cd04301">
    <property type="entry name" value="NAT_SF"/>
    <property type="match status" value="1"/>
</dbReference>
<dbReference type="Gene3D" id="3.40.630.30">
    <property type="match status" value="1"/>
</dbReference>
<dbReference type="InterPro" id="IPR016181">
    <property type="entry name" value="Acyl_CoA_acyltransferase"/>
</dbReference>
<reference evidence="2 3" key="1">
    <citation type="submission" date="2023-03" db="EMBL/GenBank/DDBJ databases">
        <authorList>
            <person name="Kaur S."/>
            <person name="Espinosa-Saiz D."/>
            <person name="Velazquez E."/>
            <person name="Menendez E."/>
            <person name="diCenzo G.C."/>
        </authorList>
    </citation>
    <scope>NUCLEOTIDE SEQUENCE [LARGE SCALE GENOMIC DNA]</scope>
    <source>
        <strain evidence="2 3">LMG 24692</strain>
    </source>
</reference>
<dbReference type="SUPFAM" id="SSF55729">
    <property type="entry name" value="Acyl-CoA N-acyltransferases (Nat)"/>
    <property type="match status" value="1"/>
</dbReference>
<dbReference type="EMBL" id="CP120373">
    <property type="protein sequence ID" value="WEX86444.1"/>
    <property type="molecule type" value="Genomic_DNA"/>
</dbReference>
<dbReference type="Pfam" id="PF00583">
    <property type="entry name" value="Acetyltransf_1"/>
    <property type="match status" value="1"/>
</dbReference>
<evidence type="ECO:0000259" key="1">
    <source>
        <dbReference type="PROSITE" id="PS51186"/>
    </source>
</evidence>
<evidence type="ECO:0000313" key="2">
    <source>
        <dbReference type="EMBL" id="WEX86444.1"/>
    </source>
</evidence>
<gene>
    <name evidence="2" type="ORF">PZN02_002727</name>
</gene>
<sequence>MAQIGIEIRPAQSGDIAAIGEIVVLSWRHTFDRLISRQFLRSMSEQHQANRHARMFSTANVVYRVAITEGAGVVGFASGGPSRHSGFLAENELYAIYLKPGFERRGIGRDLFRGVADELMASRRNGLFLTALSVNPNRHFYRAMGGREVEAPSIELGNELYTQVAFVWDDMAQIVRGTRTDRG</sequence>
<organism evidence="2 3">
    <name type="scientific">Sinorhizobium garamanticum</name>
    <dbReference type="NCBI Taxonomy" id="680247"/>
    <lineage>
        <taxon>Bacteria</taxon>
        <taxon>Pseudomonadati</taxon>
        <taxon>Pseudomonadota</taxon>
        <taxon>Alphaproteobacteria</taxon>
        <taxon>Hyphomicrobiales</taxon>
        <taxon>Rhizobiaceae</taxon>
        <taxon>Sinorhizobium/Ensifer group</taxon>
        <taxon>Sinorhizobium</taxon>
    </lineage>
</organism>
<dbReference type="Proteomes" id="UP001229355">
    <property type="component" value="Chromosome 1"/>
</dbReference>
<protein>
    <submittedName>
        <fullName evidence="2">GNAT family N-acetyltransferase</fullName>
    </submittedName>
</protein>
<keyword evidence="3" id="KW-1185">Reference proteome</keyword>
<accession>A0ABY8D6E5</accession>
<proteinExistence type="predicted"/>